<organism evidence="3 4">
    <name type="scientific">Pseudocercospora fuligena</name>
    <dbReference type="NCBI Taxonomy" id="685502"/>
    <lineage>
        <taxon>Eukaryota</taxon>
        <taxon>Fungi</taxon>
        <taxon>Dikarya</taxon>
        <taxon>Ascomycota</taxon>
        <taxon>Pezizomycotina</taxon>
        <taxon>Dothideomycetes</taxon>
        <taxon>Dothideomycetidae</taxon>
        <taxon>Mycosphaerellales</taxon>
        <taxon>Mycosphaerellaceae</taxon>
        <taxon>Pseudocercospora</taxon>
    </lineage>
</organism>
<dbReference type="InterPro" id="IPR025110">
    <property type="entry name" value="AMP-bd_C"/>
</dbReference>
<sequence length="551" mass="62197">MVFKQDEKLSLPGKDIISWYFEDPKIEDDKKIYIDAQDPKRYYTFAQARNTIRKLVAGFRKAGLQKGDTVCLHSFNDINYPILVNGIVAFGGIFSGTNPSYQPYELAHAIKAGKIKFLVVEPELTKHALKAADDAGISRERVLIFDNRPGQKVPSGFKSWRSLLEHGEEDWESWDDADRSKKTTAARMFSSGTTGLPKAAMLTHYNLIAQHVQINDWKPKPYEERRLMCTPMFHVATCPSTHFSPLRNGVQTYVMRRFELESYFKSIEQYQITDCATVPPMVLQIINSDLKDKYSLKSIKFATCGAAPLEKTQQAKFQALLADDAPFTQVWGMTETSCIATNFPYPEDDDTGSCGRPVPNIELKLCDVADEKKEITGYDVRGELCVRGDTVIPGYMDEKATADSWDKDGFFHTGDIAYCDSKTGKWYIVDRKKELIKVRGFQVAPPELEAVLLDHPGISDVGVIGVKKDKNDDSEFPRAYIVRKSNSEGKSLDEKSVYEYMGSKLAKFKRPDGGVVFLDEIPKNPSGKILKKTLREMAADEMKKERQSSKL</sequence>
<dbReference type="PANTHER" id="PTHR24096:SF265">
    <property type="entry name" value="ENZYME, PUTATIVE (AFU_ORTHOLOGUE AFUA_5G14270)-RELATED"/>
    <property type="match status" value="1"/>
</dbReference>
<dbReference type="GO" id="GO:0016405">
    <property type="term" value="F:CoA-ligase activity"/>
    <property type="evidence" value="ECO:0007669"/>
    <property type="project" value="TreeGrafter"/>
</dbReference>
<reference evidence="3" key="1">
    <citation type="submission" date="2020-04" db="EMBL/GenBank/DDBJ databases">
        <title>Draft genome resource of the tomato pathogen Pseudocercospora fuligena.</title>
        <authorList>
            <person name="Zaccaron A."/>
        </authorList>
    </citation>
    <scope>NUCLEOTIDE SEQUENCE</scope>
    <source>
        <strain evidence="3">PF001</strain>
    </source>
</reference>
<dbReference type="SUPFAM" id="SSF56801">
    <property type="entry name" value="Acetyl-CoA synthetase-like"/>
    <property type="match status" value="1"/>
</dbReference>
<dbReference type="Proteomes" id="UP000660729">
    <property type="component" value="Unassembled WGS sequence"/>
</dbReference>
<dbReference type="EMBL" id="JABCIY010000015">
    <property type="protein sequence ID" value="KAF7197404.1"/>
    <property type="molecule type" value="Genomic_DNA"/>
</dbReference>
<comment type="caution">
    <text evidence="3">The sequence shown here is derived from an EMBL/GenBank/DDBJ whole genome shotgun (WGS) entry which is preliminary data.</text>
</comment>
<dbReference type="InterPro" id="IPR000873">
    <property type="entry name" value="AMP-dep_synth/lig_dom"/>
</dbReference>
<feature type="domain" description="AMP-dependent synthetase/ligase" evidence="1">
    <location>
        <begin position="29"/>
        <end position="395"/>
    </location>
</feature>
<evidence type="ECO:0000259" key="2">
    <source>
        <dbReference type="Pfam" id="PF13193"/>
    </source>
</evidence>
<dbReference type="GO" id="GO:0019748">
    <property type="term" value="P:secondary metabolic process"/>
    <property type="evidence" value="ECO:0007669"/>
    <property type="project" value="TreeGrafter"/>
</dbReference>
<dbReference type="AlphaFoldDB" id="A0A8H6RUD4"/>
<dbReference type="CDD" id="cd05911">
    <property type="entry name" value="Firefly_Luc_like"/>
    <property type="match status" value="1"/>
</dbReference>
<proteinExistence type="predicted"/>
<dbReference type="InterPro" id="IPR045851">
    <property type="entry name" value="AMP-bd_C_sf"/>
</dbReference>
<protein>
    <submittedName>
        <fullName evidence="3">Acyl-CoA ligase azaF</fullName>
    </submittedName>
</protein>
<name>A0A8H6RUD4_9PEZI</name>
<dbReference type="Gene3D" id="3.40.50.12780">
    <property type="entry name" value="N-terminal domain of ligase-like"/>
    <property type="match status" value="1"/>
</dbReference>
<accession>A0A8H6RUD4</accession>
<dbReference type="Gene3D" id="3.30.300.30">
    <property type="match status" value="1"/>
</dbReference>
<keyword evidence="4" id="KW-1185">Reference proteome</keyword>
<evidence type="ECO:0000313" key="3">
    <source>
        <dbReference type="EMBL" id="KAF7197404.1"/>
    </source>
</evidence>
<dbReference type="InterPro" id="IPR042099">
    <property type="entry name" value="ANL_N_sf"/>
</dbReference>
<dbReference type="Pfam" id="PF00501">
    <property type="entry name" value="AMP-binding"/>
    <property type="match status" value="1"/>
</dbReference>
<gene>
    <name evidence="3" type="ORF">HII31_01214</name>
</gene>
<evidence type="ECO:0000313" key="4">
    <source>
        <dbReference type="Proteomes" id="UP000660729"/>
    </source>
</evidence>
<keyword evidence="3" id="KW-0436">Ligase</keyword>
<dbReference type="OrthoDB" id="6509636at2759"/>
<feature type="domain" description="AMP-binding enzyme C-terminal" evidence="2">
    <location>
        <begin position="447"/>
        <end position="528"/>
    </location>
</feature>
<dbReference type="Pfam" id="PF13193">
    <property type="entry name" value="AMP-binding_C"/>
    <property type="match status" value="1"/>
</dbReference>
<evidence type="ECO:0000259" key="1">
    <source>
        <dbReference type="Pfam" id="PF00501"/>
    </source>
</evidence>
<dbReference type="PANTHER" id="PTHR24096">
    <property type="entry name" value="LONG-CHAIN-FATTY-ACID--COA LIGASE"/>
    <property type="match status" value="1"/>
</dbReference>